<dbReference type="Pfam" id="PF13406">
    <property type="entry name" value="SLT_2"/>
    <property type="match status" value="1"/>
</dbReference>
<dbReference type="InterPro" id="IPR043426">
    <property type="entry name" value="MltB-like"/>
</dbReference>
<feature type="chain" id="PRO_5040861524" evidence="1">
    <location>
        <begin position="19"/>
        <end position="404"/>
    </location>
</feature>
<dbReference type="Gene3D" id="1.10.101.10">
    <property type="entry name" value="PGBD-like superfamily/PGBD"/>
    <property type="match status" value="1"/>
</dbReference>
<dbReference type="PANTHER" id="PTHR30163:SF8">
    <property type="entry name" value="LYTIC MUREIN TRANSGLYCOSYLASE"/>
    <property type="match status" value="1"/>
</dbReference>
<proteinExistence type="predicted"/>
<evidence type="ECO:0000259" key="2">
    <source>
        <dbReference type="Pfam" id="PF01471"/>
    </source>
</evidence>
<dbReference type="CDD" id="cd13399">
    <property type="entry name" value="Slt35-like"/>
    <property type="match status" value="1"/>
</dbReference>
<dbReference type="Gene3D" id="1.10.530.10">
    <property type="match status" value="1"/>
</dbReference>
<gene>
    <name evidence="4" type="ORF">MJ956_13525</name>
</gene>
<sequence length="404" mass="43741">MFLLVFALLFSAPASARADAVTDGFRAFLEADIWPAAKARGVPRPVFDAAFKGVTPNLKLPDLQLPGSKETVAETNFQAEFKSGADYLSERAVAANAASGRKLLARHKPVLDRIEARYGVPAPIIVAIWGRESAFGNAKIPENAFQVLGTKAYLSRRKALFRNELLAALEIVADGHLSASQMKSSWAGALGQPQFMPSKFLTLAVDFDGDGKKDIWNSVPDTLASIANYLRQSGWQPGRDWGFEAVVPASVSCANEGPDRGRPIAEFVSAGVTRVSGRPFPPHEINQRGHLMMPAGRFGPAFIATPNFYVLKAYNNSDLYALFVGHVADRMQGAGSLQGRWAKTDRMTRGDIARMQRKLEAKGYDVGGADGLAGFKTRRAIGDFEARAGLPATCWPNRTMAAKL</sequence>
<dbReference type="InterPro" id="IPR031304">
    <property type="entry name" value="SLT_2"/>
</dbReference>
<name>A0A9X2KJ12_9HYPH</name>
<dbReference type="GO" id="GO:0009253">
    <property type="term" value="P:peptidoglycan catabolic process"/>
    <property type="evidence" value="ECO:0007669"/>
    <property type="project" value="TreeGrafter"/>
</dbReference>
<evidence type="ECO:0000259" key="3">
    <source>
        <dbReference type="Pfam" id="PF13406"/>
    </source>
</evidence>
<dbReference type="GO" id="GO:0008933">
    <property type="term" value="F:peptidoglycan lytic transglycosylase activity"/>
    <property type="evidence" value="ECO:0007669"/>
    <property type="project" value="TreeGrafter"/>
</dbReference>
<dbReference type="Proteomes" id="UP001155220">
    <property type="component" value="Unassembled WGS sequence"/>
</dbReference>
<keyword evidence="5" id="KW-1185">Reference proteome</keyword>
<dbReference type="RefSeq" id="WP_253964981.1">
    <property type="nucleotide sequence ID" value="NZ_JALHBS010000082.1"/>
</dbReference>
<keyword evidence="1" id="KW-0732">Signal</keyword>
<dbReference type="EMBL" id="JALHBS010000082">
    <property type="protein sequence ID" value="MCP3056157.1"/>
    <property type="molecule type" value="Genomic_DNA"/>
</dbReference>
<reference evidence="4" key="1">
    <citation type="submission" date="2022-03" db="EMBL/GenBank/DDBJ databases">
        <title>Aurantimonas Liuensis sp. Nov., isolated from the hadal seawater of the Mariana Trench.</title>
        <authorList>
            <person name="Liu R."/>
        </authorList>
    </citation>
    <scope>NUCLEOTIDE SEQUENCE</scope>
    <source>
        <strain evidence="4">LRZ36</strain>
    </source>
</reference>
<feature type="signal peptide" evidence="1">
    <location>
        <begin position="1"/>
        <end position="18"/>
    </location>
</feature>
<dbReference type="SUPFAM" id="SSF47090">
    <property type="entry name" value="PGBD-like"/>
    <property type="match status" value="1"/>
</dbReference>
<dbReference type="SUPFAM" id="SSF53955">
    <property type="entry name" value="Lysozyme-like"/>
    <property type="match status" value="1"/>
</dbReference>
<dbReference type="Pfam" id="PF01471">
    <property type="entry name" value="PG_binding_1"/>
    <property type="match status" value="1"/>
</dbReference>
<dbReference type="AlphaFoldDB" id="A0A9X2KJ12"/>
<dbReference type="NCBIfam" id="TIGR02283">
    <property type="entry name" value="MltB_2"/>
    <property type="match status" value="1"/>
</dbReference>
<dbReference type="InterPro" id="IPR036365">
    <property type="entry name" value="PGBD-like_sf"/>
</dbReference>
<feature type="domain" description="Peptidoglycan binding-like" evidence="2">
    <location>
        <begin position="349"/>
        <end position="393"/>
    </location>
</feature>
<dbReference type="InterPro" id="IPR002477">
    <property type="entry name" value="Peptidoglycan-bd-like"/>
</dbReference>
<comment type="caution">
    <text evidence="4">The sequence shown here is derived from an EMBL/GenBank/DDBJ whole genome shotgun (WGS) entry which is preliminary data.</text>
</comment>
<evidence type="ECO:0000256" key="1">
    <source>
        <dbReference type="SAM" id="SignalP"/>
    </source>
</evidence>
<accession>A0A9X2KJ12</accession>
<dbReference type="PANTHER" id="PTHR30163">
    <property type="entry name" value="MEMBRANE-BOUND LYTIC MUREIN TRANSGLYCOSYLASE B"/>
    <property type="match status" value="1"/>
</dbReference>
<organism evidence="4 5">
    <name type="scientific">Aurantimonas marianensis</name>
    <dbReference type="NCBI Taxonomy" id="2920428"/>
    <lineage>
        <taxon>Bacteria</taxon>
        <taxon>Pseudomonadati</taxon>
        <taxon>Pseudomonadota</taxon>
        <taxon>Alphaproteobacteria</taxon>
        <taxon>Hyphomicrobiales</taxon>
        <taxon>Aurantimonadaceae</taxon>
        <taxon>Aurantimonas</taxon>
    </lineage>
</organism>
<protein>
    <submittedName>
        <fullName evidence="4">Lytic murein transglycosylase</fullName>
    </submittedName>
</protein>
<dbReference type="InterPro" id="IPR036366">
    <property type="entry name" value="PGBDSf"/>
</dbReference>
<dbReference type="Gene3D" id="1.10.8.350">
    <property type="entry name" value="Bacterial muramidase"/>
    <property type="match status" value="1"/>
</dbReference>
<dbReference type="InterPro" id="IPR011970">
    <property type="entry name" value="MltB_2"/>
</dbReference>
<evidence type="ECO:0000313" key="4">
    <source>
        <dbReference type="EMBL" id="MCP3056157.1"/>
    </source>
</evidence>
<dbReference type="InterPro" id="IPR023346">
    <property type="entry name" value="Lysozyme-like_dom_sf"/>
</dbReference>
<evidence type="ECO:0000313" key="5">
    <source>
        <dbReference type="Proteomes" id="UP001155220"/>
    </source>
</evidence>
<feature type="domain" description="Transglycosylase SLT" evidence="3">
    <location>
        <begin position="27"/>
        <end position="329"/>
    </location>
</feature>